<evidence type="ECO:0000259" key="2">
    <source>
        <dbReference type="PROSITE" id="PS50158"/>
    </source>
</evidence>
<dbReference type="Proteomes" id="UP000596661">
    <property type="component" value="Chromosome 2"/>
</dbReference>
<evidence type="ECO:0000313" key="4">
    <source>
        <dbReference type="Proteomes" id="UP000596661"/>
    </source>
</evidence>
<keyword evidence="1" id="KW-0863">Zinc-finger</keyword>
<feature type="domain" description="CCHC-type" evidence="2">
    <location>
        <begin position="199"/>
        <end position="215"/>
    </location>
</feature>
<dbReference type="EnsemblPlants" id="evm.model.02.332">
    <property type="protein sequence ID" value="cds.evm.model.02.332"/>
    <property type="gene ID" value="evm.TU.02.332"/>
</dbReference>
<sequence>MAKKKRVPRKPITRLSEQILGEKLAIGVEDGGASVGDKVMDVFVNTIQIEETVVDGDTEKALCADEDAIAERSLNWAVEVDREENFHASAQTQWKKFTNVRPWTTDLDTVRLVKSVLLWIRLHGLGLQYWASKTLSALVSTIGTPITVDKFTKDRTRIQFAKVLVEIDISESPPRSLWYFNEVGQLVDQAIDYEWLPTKCKNCSSFGHIQADCRKTEIPCPKRMETPKKVVSRPKNSTGGHVEEHQATITSFAALKELRSTAITLIPKVDCPTSAAINRPIACYNTLYKCISKLLCLRLAKVLPQIVQ</sequence>
<dbReference type="PANTHER" id="PTHR31286">
    <property type="entry name" value="GLYCINE-RICH CELL WALL STRUCTURAL PROTEIN 1.8-LIKE"/>
    <property type="match status" value="1"/>
</dbReference>
<keyword evidence="4" id="KW-1185">Reference proteome</keyword>
<dbReference type="InterPro" id="IPR040256">
    <property type="entry name" value="At4g02000-like"/>
</dbReference>
<dbReference type="Gramene" id="evm.model.02.332">
    <property type="protein sequence ID" value="cds.evm.model.02.332"/>
    <property type="gene ID" value="evm.TU.02.332"/>
</dbReference>
<dbReference type="PROSITE" id="PS50158">
    <property type="entry name" value="ZF_CCHC"/>
    <property type="match status" value="1"/>
</dbReference>
<keyword evidence="1" id="KW-0862">Zinc</keyword>
<organism evidence="3 4">
    <name type="scientific">Cannabis sativa</name>
    <name type="common">Hemp</name>
    <name type="synonym">Marijuana</name>
    <dbReference type="NCBI Taxonomy" id="3483"/>
    <lineage>
        <taxon>Eukaryota</taxon>
        <taxon>Viridiplantae</taxon>
        <taxon>Streptophyta</taxon>
        <taxon>Embryophyta</taxon>
        <taxon>Tracheophyta</taxon>
        <taxon>Spermatophyta</taxon>
        <taxon>Magnoliopsida</taxon>
        <taxon>eudicotyledons</taxon>
        <taxon>Gunneridae</taxon>
        <taxon>Pentapetalae</taxon>
        <taxon>rosids</taxon>
        <taxon>fabids</taxon>
        <taxon>Rosales</taxon>
        <taxon>Cannabaceae</taxon>
        <taxon>Cannabis</taxon>
    </lineage>
</organism>
<accession>A0A803P0M1</accession>
<protein>
    <recommendedName>
        <fullName evidence="2">CCHC-type domain-containing protein</fullName>
    </recommendedName>
</protein>
<dbReference type="AlphaFoldDB" id="A0A803P0M1"/>
<reference evidence="3" key="2">
    <citation type="submission" date="2021-03" db="UniProtKB">
        <authorList>
            <consortium name="EnsemblPlants"/>
        </authorList>
    </citation>
    <scope>IDENTIFICATION</scope>
</reference>
<dbReference type="GO" id="GO:0008270">
    <property type="term" value="F:zinc ion binding"/>
    <property type="evidence" value="ECO:0007669"/>
    <property type="project" value="UniProtKB-KW"/>
</dbReference>
<dbReference type="GO" id="GO:0003676">
    <property type="term" value="F:nucleic acid binding"/>
    <property type="evidence" value="ECO:0007669"/>
    <property type="project" value="InterPro"/>
</dbReference>
<evidence type="ECO:0000313" key="3">
    <source>
        <dbReference type="EnsemblPlants" id="cds.evm.model.02.332"/>
    </source>
</evidence>
<reference evidence="3" key="1">
    <citation type="submission" date="2018-11" db="EMBL/GenBank/DDBJ databases">
        <authorList>
            <person name="Grassa J C."/>
        </authorList>
    </citation>
    <scope>NUCLEOTIDE SEQUENCE [LARGE SCALE GENOMIC DNA]</scope>
</reference>
<keyword evidence="1" id="KW-0479">Metal-binding</keyword>
<dbReference type="EMBL" id="UZAU01000102">
    <property type="status" value="NOT_ANNOTATED_CDS"/>
    <property type="molecule type" value="Genomic_DNA"/>
</dbReference>
<dbReference type="InterPro" id="IPR001878">
    <property type="entry name" value="Znf_CCHC"/>
</dbReference>
<dbReference type="PANTHER" id="PTHR31286:SF180">
    <property type="entry name" value="OS10G0362600 PROTEIN"/>
    <property type="match status" value="1"/>
</dbReference>
<name>A0A803P0M1_CANSA</name>
<evidence type="ECO:0000256" key="1">
    <source>
        <dbReference type="PROSITE-ProRule" id="PRU00047"/>
    </source>
</evidence>
<proteinExistence type="predicted"/>